<evidence type="ECO:0000256" key="9">
    <source>
        <dbReference type="HAMAP-Rule" id="MF_00097"/>
    </source>
</evidence>
<organism evidence="13 14">
    <name type="scientific">Candidatus Spyradenecus faecavium</name>
    <dbReference type="NCBI Taxonomy" id="2840947"/>
    <lineage>
        <taxon>Bacteria</taxon>
        <taxon>Pseudomonadati</taxon>
        <taxon>Lentisphaerota</taxon>
        <taxon>Lentisphaeria</taxon>
        <taxon>Lentisphaerales</taxon>
        <taxon>Lentisphaeraceae</taxon>
        <taxon>Lentisphaeraceae incertae sedis</taxon>
        <taxon>Candidatus Spyradenecus</taxon>
    </lineage>
</organism>
<reference evidence="13" key="2">
    <citation type="journal article" date="2021" name="PeerJ">
        <title>Extensive microbial diversity within the chicken gut microbiome revealed by metagenomics and culture.</title>
        <authorList>
            <person name="Gilroy R."/>
            <person name="Ravi A."/>
            <person name="Getino M."/>
            <person name="Pursley I."/>
            <person name="Horton D.L."/>
            <person name="Alikhan N.F."/>
            <person name="Baker D."/>
            <person name="Gharbi K."/>
            <person name="Hall N."/>
            <person name="Watson M."/>
            <person name="Adriaenssens E.M."/>
            <person name="Foster-Nyarko E."/>
            <person name="Jarju S."/>
            <person name="Secka A."/>
            <person name="Antonio M."/>
            <person name="Oren A."/>
            <person name="Chaudhuri R.R."/>
            <person name="La Ragione R."/>
            <person name="Hildebrand F."/>
            <person name="Pallen M.J."/>
        </authorList>
    </citation>
    <scope>NUCLEOTIDE SEQUENCE</scope>
    <source>
        <strain evidence="13">35461</strain>
    </source>
</reference>
<comment type="pathway">
    <text evidence="1 9 11">Cofactor biosynthesis; thiamine diphosphate biosynthesis; thiamine phosphate from 4-amino-2-methyl-5-diphosphomethylpyrimidine and 4-methyl-5-(2-phosphoethyl)-thiazole: step 1/1.</text>
</comment>
<comment type="function">
    <text evidence="9">Condenses 4-methyl-5-(beta-hydroxyethyl)thiazole monophosphate (THZ-P) and 2-methyl-4-amino-5-hydroxymethyl pyrimidine pyrophosphate (HMP-PP) to form thiamine monophosphate (TMP).</text>
</comment>
<evidence type="ECO:0000313" key="13">
    <source>
        <dbReference type="EMBL" id="HIV08708.1"/>
    </source>
</evidence>
<name>A0A9D1NLS4_9BACT</name>
<dbReference type="HAMAP" id="MF_00097">
    <property type="entry name" value="TMP_synthase"/>
    <property type="match status" value="1"/>
</dbReference>
<feature type="binding site" evidence="9">
    <location>
        <position position="85"/>
    </location>
    <ligand>
        <name>Mg(2+)</name>
        <dbReference type="ChEBI" id="CHEBI:18420"/>
    </ligand>
</feature>
<dbReference type="Proteomes" id="UP000886845">
    <property type="component" value="Unassembled WGS sequence"/>
</dbReference>
<keyword evidence="2 9" id="KW-0808">Transferase</keyword>
<dbReference type="CDD" id="cd00564">
    <property type="entry name" value="TMP_TenI"/>
    <property type="match status" value="1"/>
</dbReference>
<evidence type="ECO:0000259" key="12">
    <source>
        <dbReference type="Pfam" id="PF02581"/>
    </source>
</evidence>
<feature type="binding site" evidence="9">
    <location>
        <position position="65"/>
    </location>
    <ligand>
        <name>4-amino-2-methyl-5-(diphosphooxymethyl)pyrimidine</name>
        <dbReference type="ChEBI" id="CHEBI:57841"/>
    </ligand>
</feature>
<evidence type="ECO:0000256" key="6">
    <source>
        <dbReference type="ARBA" id="ARBA00047334"/>
    </source>
</evidence>
<accession>A0A9D1NLS4</accession>
<dbReference type="EMBL" id="DVOR01000037">
    <property type="protein sequence ID" value="HIV08708.1"/>
    <property type="molecule type" value="Genomic_DNA"/>
</dbReference>
<dbReference type="Gene3D" id="3.20.20.70">
    <property type="entry name" value="Aldolase class I"/>
    <property type="match status" value="1"/>
</dbReference>
<comment type="catalytic activity">
    <reaction evidence="7 9 10">
        <text>2-(2-carboxy-4-methylthiazol-5-yl)ethyl phosphate + 4-amino-2-methyl-5-(diphosphooxymethyl)pyrimidine + 2 H(+) = thiamine phosphate + CO2 + diphosphate</text>
        <dbReference type="Rhea" id="RHEA:47848"/>
        <dbReference type="ChEBI" id="CHEBI:15378"/>
        <dbReference type="ChEBI" id="CHEBI:16526"/>
        <dbReference type="ChEBI" id="CHEBI:33019"/>
        <dbReference type="ChEBI" id="CHEBI:37575"/>
        <dbReference type="ChEBI" id="CHEBI:57841"/>
        <dbReference type="ChEBI" id="CHEBI:62890"/>
        <dbReference type="EC" id="2.5.1.3"/>
    </reaction>
</comment>
<dbReference type="GO" id="GO:0000287">
    <property type="term" value="F:magnesium ion binding"/>
    <property type="evidence" value="ECO:0007669"/>
    <property type="project" value="UniProtKB-UniRule"/>
</dbReference>
<evidence type="ECO:0000256" key="1">
    <source>
        <dbReference type="ARBA" id="ARBA00005165"/>
    </source>
</evidence>
<feature type="binding site" evidence="9">
    <location>
        <position position="66"/>
    </location>
    <ligand>
        <name>Mg(2+)</name>
        <dbReference type="ChEBI" id="CHEBI:18420"/>
    </ligand>
</feature>
<feature type="binding site" evidence="9">
    <location>
        <begin position="33"/>
        <end position="37"/>
    </location>
    <ligand>
        <name>4-amino-2-methyl-5-(diphosphooxymethyl)pyrimidine</name>
        <dbReference type="ChEBI" id="CHEBI:57841"/>
    </ligand>
</feature>
<evidence type="ECO:0000256" key="7">
    <source>
        <dbReference type="ARBA" id="ARBA00047851"/>
    </source>
</evidence>
<gene>
    <name evidence="9 13" type="primary">thiE</name>
    <name evidence="13" type="ORF">IAC79_01155</name>
</gene>
<comment type="similarity">
    <text evidence="9 10">Belongs to the thiamine-phosphate synthase family.</text>
</comment>
<proteinExistence type="inferred from homology"/>
<reference evidence="13" key="1">
    <citation type="submission" date="2020-10" db="EMBL/GenBank/DDBJ databases">
        <authorList>
            <person name="Gilroy R."/>
        </authorList>
    </citation>
    <scope>NUCLEOTIDE SEQUENCE</scope>
    <source>
        <strain evidence="13">35461</strain>
    </source>
</reference>
<feature type="binding site" evidence="9">
    <location>
        <position position="104"/>
    </location>
    <ligand>
        <name>4-amino-2-methyl-5-(diphosphooxymethyl)pyrimidine</name>
        <dbReference type="ChEBI" id="CHEBI:57841"/>
    </ligand>
</feature>
<dbReference type="InterPro" id="IPR036206">
    <property type="entry name" value="ThiamineP_synth_sf"/>
</dbReference>
<evidence type="ECO:0000256" key="8">
    <source>
        <dbReference type="ARBA" id="ARBA00047883"/>
    </source>
</evidence>
<dbReference type="SUPFAM" id="SSF51391">
    <property type="entry name" value="Thiamin phosphate synthase"/>
    <property type="match status" value="1"/>
</dbReference>
<dbReference type="GO" id="GO:0005737">
    <property type="term" value="C:cytoplasm"/>
    <property type="evidence" value="ECO:0007669"/>
    <property type="project" value="TreeGrafter"/>
</dbReference>
<evidence type="ECO:0000256" key="3">
    <source>
        <dbReference type="ARBA" id="ARBA00022723"/>
    </source>
</evidence>
<feature type="domain" description="Thiamine phosphate synthase/TenI" evidence="12">
    <location>
        <begin position="10"/>
        <end position="184"/>
    </location>
</feature>
<sequence length="205" mass="21578">MTLSGLCLIVTDPVTSYETVAEAAVKAGLGYLQLRMKRAPRAEILATAKRLRAITRGTDTCFIVNDDPALAAEAEADGVHLGQGDLPLPEARAAFPGLRLFGLSTHSFAQMRAAEAVSPDYIGVGPLYATPTKAIPDPTLGPDEAGRIIRAAPWPTIAIGGIDEARLPAVAAAGATAFAVVRAVCRDPAPYDAIRRLQDRWAALH</sequence>
<dbReference type="AlphaFoldDB" id="A0A9D1NLS4"/>
<keyword evidence="4 9" id="KW-0460">Magnesium</keyword>
<dbReference type="NCBIfam" id="TIGR00693">
    <property type="entry name" value="thiE"/>
    <property type="match status" value="1"/>
</dbReference>
<dbReference type="GO" id="GO:0009228">
    <property type="term" value="P:thiamine biosynthetic process"/>
    <property type="evidence" value="ECO:0007669"/>
    <property type="project" value="UniProtKB-KW"/>
</dbReference>
<dbReference type="GO" id="GO:0009229">
    <property type="term" value="P:thiamine diphosphate biosynthetic process"/>
    <property type="evidence" value="ECO:0007669"/>
    <property type="project" value="UniProtKB-UniRule"/>
</dbReference>
<evidence type="ECO:0000256" key="11">
    <source>
        <dbReference type="RuleBase" id="RU004253"/>
    </source>
</evidence>
<protein>
    <recommendedName>
        <fullName evidence="9">Thiamine-phosphate synthase</fullName>
        <shortName evidence="9">TP synthase</shortName>
        <shortName evidence="9">TPS</shortName>
        <ecNumber evidence="9">2.5.1.3</ecNumber>
    </recommendedName>
    <alternativeName>
        <fullName evidence="9">Thiamine-phosphate pyrophosphorylase</fullName>
        <shortName evidence="9">TMP pyrophosphorylase</shortName>
        <shortName evidence="9">TMP-PPase</shortName>
    </alternativeName>
</protein>
<dbReference type="PANTHER" id="PTHR20857">
    <property type="entry name" value="THIAMINE-PHOSPHATE PYROPHOSPHORYLASE"/>
    <property type="match status" value="1"/>
</dbReference>
<dbReference type="GO" id="GO:0004789">
    <property type="term" value="F:thiamine-phosphate diphosphorylase activity"/>
    <property type="evidence" value="ECO:0007669"/>
    <property type="project" value="UniProtKB-UniRule"/>
</dbReference>
<feature type="binding site" evidence="9">
    <location>
        <begin position="130"/>
        <end position="132"/>
    </location>
    <ligand>
        <name>2-[(2R,5Z)-2-carboxy-4-methylthiazol-5(2H)-ylidene]ethyl phosphate</name>
        <dbReference type="ChEBI" id="CHEBI:62899"/>
    </ligand>
</feature>
<comment type="catalytic activity">
    <reaction evidence="8 9 10">
        <text>2-[(2R,5Z)-2-carboxy-4-methylthiazol-5(2H)-ylidene]ethyl phosphate + 4-amino-2-methyl-5-(diphosphooxymethyl)pyrimidine + 2 H(+) = thiamine phosphate + CO2 + diphosphate</text>
        <dbReference type="Rhea" id="RHEA:47844"/>
        <dbReference type="ChEBI" id="CHEBI:15378"/>
        <dbReference type="ChEBI" id="CHEBI:16526"/>
        <dbReference type="ChEBI" id="CHEBI:33019"/>
        <dbReference type="ChEBI" id="CHEBI:37575"/>
        <dbReference type="ChEBI" id="CHEBI:57841"/>
        <dbReference type="ChEBI" id="CHEBI:62899"/>
        <dbReference type="EC" id="2.5.1.3"/>
    </reaction>
</comment>
<evidence type="ECO:0000256" key="4">
    <source>
        <dbReference type="ARBA" id="ARBA00022842"/>
    </source>
</evidence>
<evidence type="ECO:0000313" key="14">
    <source>
        <dbReference type="Proteomes" id="UP000886845"/>
    </source>
</evidence>
<comment type="cofactor">
    <cofactor evidence="9">
        <name>Mg(2+)</name>
        <dbReference type="ChEBI" id="CHEBI:18420"/>
    </cofactor>
    <text evidence="9">Binds 1 Mg(2+) ion per subunit.</text>
</comment>
<evidence type="ECO:0000256" key="10">
    <source>
        <dbReference type="RuleBase" id="RU003826"/>
    </source>
</evidence>
<dbReference type="InterPro" id="IPR022998">
    <property type="entry name" value="ThiamineP_synth_TenI"/>
</dbReference>
<evidence type="ECO:0000256" key="5">
    <source>
        <dbReference type="ARBA" id="ARBA00022977"/>
    </source>
</evidence>
<comment type="catalytic activity">
    <reaction evidence="6 9 10">
        <text>4-methyl-5-(2-phosphooxyethyl)-thiazole + 4-amino-2-methyl-5-(diphosphooxymethyl)pyrimidine + H(+) = thiamine phosphate + diphosphate</text>
        <dbReference type="Rhea" id="RHEA:22328"/>
        <dbReference type="ChEBI" id="CHEBI:15378"/>
        <dbReference type="ChEBI" id="CHEBI:33019"/>
        <dbReference type="ChEBI" id="CHEBI:37575"/>
        <dbReference type="ChEBI" id="CHEBI:57841"/>
        <dbReference type="ChEBI" id="CHEBI:58296"/>
        <dbReference type="EC" id="2.5.1.3"/>
    </reaction>
</comment>
<feature type="binding site" evidence="9">
    <location>
        <position position="133"/>
    </location>
    <ligand>
        <name>4-amino-2-methyl-5-(diphosphooxymethyl)pyrimidine</name>
        <dbReference type="ChEBI" id="CHEBI:57841"/>
    </ligand>
</feature>
<comment type="caution">
    <text evidence="9">Lacks conserved residue(s) required for the propagation of feature annotation.</text>
</comment>
<dbReference type="Pfam" id="PF02581">
    <property type="entry name" value="TMP-TENI"/>
    <property type="match status" value="1"/>
</dbReference>
<dbReference type="PANTHER" id="PTHR20857:SF15">
    <property type="entry name" value="THIAMINE-PHOSPHATE SYNTHASE"/>
    <property type="match status" value="1"/>
</dbReference>
<dbReference type="InterPro" id="IPR013785">
    <property type="entry name" value="Aldolase_TIM"/>
</dbReference>
<dbReference type="EC" id="2.5.1.3" evidence="9"/>
<keyword evidence="5 9" id="KW-0784">Thiamine biosynthesis</keyword>
<evidence type="ECO:0000256" key="2">
    <source>
        <dbReference type="ARBA" id="ARBA00022679"/>
    </source>
</evidence>
<dbReference type="InterPro" id="IPR034291">
    <property type="entry name" value="TMP_synthase"/>
</dbReference>
<keyword evidence="3 9" id="KW-0479">Metal-binding</keyword>
<feature type="binding site" evidence="9">
    <location>
        <position position="161"/>
    </location>
    <ligand>
        <name>2-[(2R,5Z)-2-carboxy-4-methylthiazol-5(2H)-ylidene]ethyl phosphate</name>
        <dbReference type="ChEBI" id="CHEBI:62899"/>
    </ligand>
</feature>
<comment type="caution">
    <text evidence="13">The sequence shown here is derived from an EMBL/GenBank/DDBJ whole genome shotgun (WGS) entry which is preliminary data.</text>
</comment>